<dbReference type="Pfam" id="PF00534">
    <property type="entry name" value="Glycos_transf_1"/>
    <property type="match status" value="1"/>
</dbReference>
<protein>
    <submittedName>
        <fullName evidence="3">Glycosyltransferase</fullName>
        <ecNumber evidence="3">2.4.-.-</ecNumber>
    </submittedName>
</protein>
<accession>A0ABU2Y231</accession>
<dbReference type="Pfam" id="PF13439">
    <property type="entry name" value="Glyco_transf_4"/>
    <property type="match status" value="1"/>
</dbReference>
<dbReference type="Proteomes" id="UP001252186">
    <property type="component" value="Unassembled WGS sequence"/>
</dbReference>
<dbReference type="InterPro" id="IPR001296">
    <property type="entry name" value="Glyco_trans_1"/>
</dbReference>
<sequence>MSKKKVKILYTIPNFDTAGSGKVVYDLVSKLDKNLFEPHIACFHTRGAFFKEVENLQVPIHIVRFTVAYRPFWSFPFRLLKIVRFFKKHNFDIVHSWHWSSDFSEPLAARLAGVFYIYTKKAMSWGNKLWKLRSKFSNGIIYINRDMESQFFLHMTEKSFYMPLGVDTEFYKPEERLKENINAIHIEKDDFVVVSIANLVPVKGVEILLQAVKELEDSSIKVIIIGENENDYGIELKSTFENEFTYFVGKQNDIRPYLTIADVFVIPTKNEGRKEGMPMAPLEAMSSERIVIGSDISGIKDILASFSEHLFKPSNTVELKEKILMIRQLPKKEKELLQMKMREVVLENFTIDKCVKRHEELYIQSVR</sequence>
<keyword evidence="4" id="KW-1185">Reference proteome</keyword>
<dbReference type="Gene3D" id="3.40.50.2000">
    <property type="entry name" value="Glycogen Phosphorylase B"/>
    <property type="match status" value="2"/>
</dbReference>
<feature type="domain" description="Glycosyl transferase family 1" evidence="1">
    <location>
        <begin position="180"/>
        <end position="335"/>
    </location>
</feature>
<keyword evidence="3" id="KW-0808">Transferase</keyword>
<dbReference type="EC" id="2.4.-.-" evidence="3"/>
<comment type="caution">
    <text evidence="3">The sequence shown here is derived from an EMBL/GenBank/DDBJ whole genome shotgun (WGS) entry which is preliminary data.</text>
</comment>
<dbReference type="RefSeq" id="WP_311592114.1">
    <property type="nucleotide sequence ID" value="NZ_JAVRHV010000001.1"/>
</dbReference>
<dbReference type="PANTHER" id="PTHR12526">
    <property type="entry name" value="GLYCOSYLTRANSFERASE"/>
    <property type="match status" value="1"/>
</dbReference>
<evidence type="ECO:0000259" key="1">
    <source>
        <dbReference type="Pfam" id="PF00534"/>
    </source>
</evidence>
<evidence type="ECO:0000313" key="3">
    <source>
        <dbReference type="EMBL" id="MDT0552263.1"/>
    </source>
</evidence>
<evidence type="ECO:0000313" key="4">
    <source>
        <dbReference type="Proteomes" id="UP001252186"/>
    </source>
</evidence>
<organism evidence="3 4">
    <name type="scientific">Urechidicola vernalis</name>
    <dbReference type="NCBI Taxonomy" id="3075600"/>
    <lineage>
        <taxon>Bacteria</taxon>
        <taxon>Pseudomonadati</taxon>
        <taxon>Bacteroidota</taxon>
        <taxon>Flavobacteriia</taxon>
        <taxon>Flavobacteriales</taxon>
        <taxon>Flavobacteriaceae</taxon>
        <taxon>Urechidicola</taxon>
    </lineage>
</organism>
<feature type="domain" description="Glycosyltransferase subfamily 4-like N-terminal" evidence="2">
    <location>
        <begin position="19"/>
        <end position="169"/>
    </location>
</feature>
<dbReference type="EMBL" id="JAVRHV010000001">
    <property type="protein sequence ID" value="MDT0552263.1"/>
    <property type="molecule type" value="Genomic_DNA"/>
</dbReference>
<keyword evidence="3" id="KW-0328">Glycosyltransferase</keyword>
<dbReference type="InterPro" id="IPR028098">
    <property type="entry name" value="Glyco_trans_4-like_N"/>
</dbReference>
<name>A0ABU2Y231_9FLAO</name>
<dbReference type="SUPFAM" id="SSF53756">
    <property type="entry name" value="UDP-Glycosyltransferase/glycogen phosphorylase"/>
    <property type="match status" value="1"/>
</dbReference>
<gene>
    <name evidence="3" type="ORF">RM519_03290</name>
</gene>
<dbReference type="GO" id="GO:0016757">
    <property type="term" value="F:glycosyltransferase activity"/>
    <property type="evidence" value="ECO:0007669"/>
    <property type="project" value="UniProtKB-KW"/>
</dbReference>
<proteinExistence type="predicted"/>
<reference evidence="3 4" key="1">
    <citation type="submission" date="2023-09" db="EMBL/GenBank/DDBJ databases">
        <authorList>
            <person name="Rey-Velasco X."/>
        </authorList>
    </citation>
    <scope>NUCLEOTIDE SEQUENCE [LARGE SCALE GENOMIC DNA]</scope>
    <source>
        <strain evidence="3 4">P050</strain>
    </source>
</reference>
<evidence type="ECO:0000259" key="2">
    <source>
        <dbReference type="Pfam" id="PF13439"/>
    </source>
</evidence>